<dbReference type="InterPro" id="IPR023027">
    <property type="entry name" value="Mannitol_DH_CS"/>
</dbReference>
<dbReference type="EMBL" id="FOSQ01000019">
    <property type="protein sequence ID" value="SFL08999.1"/>
    <property type="molecule type" value="Genomic_DNA"/>
</dbReference>
<feature type="domain" description="Mannitol dehydrogenase N-terminal" evidence="3">
    <location>
        <begin position="30"/>
        <end position="275"/>
    </location>
</feature>
<dbReference type="InterPro" id="IPR050988">
    <property type="entry name" value="Mannitol_DH/Oxidoreductase"/>
</dbReference>
<dbReference type="STRING" id="1123062.SAMN02745775_1192"/>
<reference evidence="5 6" key="1">
    <citation type="submission" date="2016-10" db="EMBL/GenBank/DDBJ databases">
        <authorList>
            <person name="de Groot N.N."/>
        </authorList>
    </citation>
    <scope>NUCLEOTIDE SEQUENCE [LARGE SCALE GENOMIC DNA]</scope>
    <source>
        <strain evidence="5 6">DSM 19981</strain>
    </source>
</reference>
<keyword evidence="6" id="KW-1185">Reference proteome</keyword>
<keyword evidence="1" id="KW-0560">Oxidoreductase</keyword>
<dbReference type="Pfam" id="PF08125">
    <property type="entry name" value="Mannitol_dh_C"/>
    <property type="match status" value="1"/>
</dbReference>
<dbReference type="SUPFAM" id="SSF51735">
    <property type="entry name" value="NAD(P)-binding Rossmann-fold domains"/>
    <property type="match status" value="1"/>
</dbReference>
<evidence type="ECO:0000256" key="1">
    <source>
        <dbReference type="ARBA" id="ARBA00023002"/>
    </source>
</evidence>
<dbReference type="InterPro" id="IPR036291">
    <property type="entry name" value="NAD(P)-bd_dom_sf"/>
</dbReference>
<evidence type="ECO:0000259" key="4">
    <source>
        <dbReference type="Pfam" id="PF08125"/>
    </source>
</evidence>
<evidence type="ECO:0000313" key="6">
    <source>
        <dbReference type="Proteomes" id="UP000199473"/>
    </source>
</evidence>
<dbReference type="PANTHER" id="PTHR43362:SF1">
    <property type="entry name" value="MANNITOL DEHYDROGENASE 2-RELATED"/>
    <property type="match status" value="1"/>
</dbReference>
<evidence type="ECO:0000313" key="5">
    <source>
        <dbReference type="EMBL" id="SFL08999.1"/>
    </source>
</evidence>
<dbReference type="Pfam" id="PF01232">
    <property type="entry name" value="Mannitol_dh"/>
    <property type="match status" value="1"/>
</dbReference>
<dbReference type="InterPro" id="IPR013131">
    <property type="entry name" value="Mannitol_DH_N"/>
</dbReference>
<dbReference type="Gene3D" id="3.40.50.720">
    <property type="entry name" value="NAD(P)-binding Rossmann-like Domain"/>
    <property type="match status" value="1"/>
</dbReference>
<dbReference type="InterPro" id="IPR008927">
    <property type="entry name" value="6-PGluconate_DH-like_C_sf"/>
</dbReference>
<dbReference type="Gene3D" id="1.10.1040.10">
    <property type="entry name" value="N-(1-d-carboxylethyl)-l-norvaline Dehydrogenase, domain 2"/>
    <property type="match status" value="1"/>
</dbReference>
<dbReference type="PANTHER" id="PTHR43362">
    <property type="entry name" value="MANNITOL DEHYDROGENASE DSF1-RELATED"/>
    <property type="match status" value="1"/>
</dbReference>
<dbReference type="GO" id="GO:0019594">
    <property type="term" value="P:mannitol metabolic process"/>
    <property type="evidence" value="ECO:0007669"/>
    <property type="project" value="InterPro"/>
</dbReference>
<organism evidence="5 6">
    <name type="scientific">Falsiroseomonas stagni DSM 19981</name>
    <dbReference type="NCBI Taxonomy" id="1123062"/>
    <lineage>
        <taxon>Bacteria</taxon>
        <taxon>Pseudomonadati</taxon>
        <taxon>Pseudomonadota</taxon>
        <taxon>Alphaproteobacteria</taxon>
        <taxon>Acetobacterales</taxon>
        <taxon>Roseomonadaceae</taxon>
        <taxon>Falsiroseomonas</taxon>
    </lineage>
</organism>
<dbReference type="PRINTS" id="PR00084">
    <property type="entry name" value="MTLDHDRGNASE"/>
</dbReference>
<sequence length="493" mass="52768">MMPRLSDAVLAALPESVARPRYDRAGIRPGILHLGLGAFHRAHQAVMTEAVLNAGARDWGIVAASLRSAETRDALAPQDGLYTVATREDEREALQVVGALRGLIVAPEDPGALLQAMVDPGIRIVSLTVTEKGYCHDPSTGSLDEAQADIRHDLLHPTAPRSAPGILVEALRRRRAEGIPPFTVLCCDNLPANGETVRRVVTRLCALRDPGLGTWIGDAVAFPSTMVDRIVPATTAEDRARIAAALGAEDAWPVVGEGFSQWVIEDHFPLGRPDWAIAGAQFARDVAPFELMKLRMLNGAHSALAYLGYLAGHETVAEAASDPVFARYLAMLWDEIAPSVPAPPGVVLADHAGRLLARFRNRALRHRTWQIAMDGSQKLPQRLLGPLRHALAEGRPAPCLIIAVAGWMRYVMGIDERGAPIDLRDPMLPALRAASAAGLDQPQDVARRLLDLTGIFGSDVAGHPALAVDIGNALALLVRDGARQALSGLTATR</sequence>
<dbReference type="InterPro" id="IPR013328">
    <property type="entry name" value="6PGD_dom2"/>
</dbReference>
<feature type="domain" description="Mannitol dehydrogenase C-terminal" evidence="4">
    <location>
        <begin position="285"/>
        <end position="474"/>
    </location>
</feature>
<dbReference type="InterPro" id="IPR013118">
    <property type="entry name" value="Mannitol_DH_C"/>
</dbReference>
<gene>
    <name evidence="5" type="ORF">SAMN02745775_1192</name>
</gene>
<proteinExistence type="predicted"/>
<evidence type="ECO:0000259" key="3">
    <source>
        <dbReference type="Pfam" id="PF01232"/>
    </source>
</evidence>
<evidence type="ECO:0000256" key="2">
    <source>
        <dbReference type="ARBA" id="ARBA00023027"/>
    </source>
</evidence>
<accession>A0A1I4EUL4</accession>
<protein>
    <submittedName>
        <fullName evidence="5">Fructuronate reductase</fullName>
    </submittedName>
</protein>
<dbReference type="AlphaFoldDB" id="A0A1I4EUL4"/>
<dbReference type="Proteomes" id="UP000199473">
    <property type="component" value="Unassembled WGS sequence"/>
</dbReference>
<name>A0A1I4EUL4_9PROT</name>
<dbReference type="PROSITE" id="PS00974">
    <property type="entry name" value="MANNITOL_DHGENASE"/>
    <property type="match status" value="1"/>
</dbReference>
<dbReference type="GO" id="GO:0016616">
    <property type="term" value="F:oxidoreductase activity, acting on the CH-OH group of donors, NAD or NADP as acceptor"/>
    <property type="evidence" value="ECO:0007669"/>
    <property type="project" value="TreeGrafter"/>
</dbReference>
<dbReference type="InterPro" id="IPR000669">
    <property type="entry name" value="Mannitol_DH"/>
</dbReference>
<keyword evidence="2" id="KW-0520">NAD</keyword>
<dbReference type="RefSeq" id="WP_217648859.1">
    <property type="nucleotide sequence ID" value="NZ_FOSQ01000019.1"/>
</dbReference>
<dbReference type="SUPFAM" id="SSF48179">
    <property type="entry name" value="6-phosphogluconate dehydrogenase C-terminal domain-like"/>
    <property type="match status" value="1"/>
</dbReference>